<comment type="similarity">
    <text evidence="2">Belongs to the drug/metabolite transporter (DMT) superfamily. 10 TMS drug/metabolite exporter (DME) (TC 2.A.7.3) family.</text>
</comment>
<evidence type="ECO:0000256" key="3">
    <source>
        <dbReference type="ARBA" id="ARBA00022692"/>
    </source>
</evidence>
<evidence type="ECO:0000256" key="1">
    <source>
        <dbReference type="ARBA" id="ARBA00004141"/>
    </source>
</evidence>
<feature type="domain" description="EamA" evidence="7">
    <location>
        <begin position="6"/>
        <end position="138"/>
    </location>
</feature>
<dbReference type="InterPro" id="IPR000620">
    <property type="entry name" value="EamA_dom"/>
</dbReference>
<keyword evidence="3 6" id="KW-0812">Transmembrane</keyword>
<protein>
    <submittedName>
        <fullName evidence="8">Drug/metabolite transporter (DMT)-like permease</fullName>
    </submittedName>
</protein>
<accession>A0ABV2J140</accession>
<dbReference type="PANTHER" id="PTHR22911:SF6">
    <property type="entry name" value="SOLUTE CARRIER FAMILY 35 MEMBER G1"/>
    <property type="match status" value="1"/>
</dbReference>
<feature type="transmembrane region" description="Helical" evidence="6">
    <location>
        <begin position="33"/>
        <end position="55"/>
    </location>
</feature>
<feature type="transmembrane region" description="Helical" evidence="6">
    <location>
        <begin position="145"/>
        <end position="164"/>
    </location>
</feature>
<evidence type="ECO:0000256" key="6">
    <source>
        <dbReference type="SAM" id="Phobius"/>
    </source>
</evidence>
<dbReference type="SUPFAM" id="SSF103481">
    <property type="entry name" value="Multidrug resistance efflux transporter EmrE"/>
    <property type="match status" value="2"/>
</dbReference>
<dbReference type="Gene3D" id="1.10.3730.20">
    <property type="match status" value="1"/>
</dbReference>
<gene>
    <name evidence="8" type="ORF">ABID16_002788</name>
</gene>
<feature type="transmembrane region" description="Helical" evidence="6">
    <location>
        <begin position="234"/>
        <end position="254"/>
    </location>
</feature>
<keyword evidence="5 6" id="KW-0472">Membrane</keyword>
<dbReference type="InterPro" id="IPR037185">
    <property type="entry name" value="EmrE-like"/>
</dbReference>
<evidence type="ECO:0000256" key="4">
    <source>
        <dbReference type="ARBA" id="ARBA00022989"/>
    </source>
</evidence>
<evidence type="ECO:0000313" key="9">
    <source>
        <dbReference type="Proteomes" id="UP001549047"/>
    </source>
</evidence>
<organism evidence="8 9">
    <name type="scientific">Rhizobium aquaticum</name>
    <dbReference type="NCBI Taxonomy" id="1549636"/>
    <lineage>
        <taxon>Bacteria</taxon>
        <taxon>Pseudomonadati</taxon>
        <taxon>Pseudomonadota</taxon>
        <taxon>Alphaproteobacteria</taxon>
        <taxon>Hyphomicrobiales</taxon>
        <taxon>Rhizobiaceae</taxon>
        <taxon>Rhizobium/Agrobacterium group</taxon>
        <taxon>Rhizobium</taxon>
    </lineage>
</organism>
<feature type="transmembrane region" description="Helical" evidence="6">
    <location>
        <begin position="123"/>
        <end position="139"/>
    </location>
</feature>
<feature type="transmembrane region" description="Helical" evidence="6">
    <location>
        <begin position="75"/>
        <end position="92"/>
    </location>
</feature>
<sequence length="288" mass="30212">MSSQIRGIMLMATGSAIIPVADGIAKVLSENHSALLVSSGRYFAASILLLPIAFLRHGRSALPPRHRLKPHIVRTILMVTAMTLFYLSIVTIDLATAVAAFFIGPVVASVTAVFLLGEKMTPSKIAALVLGFAGAIIIAKPGTAISPGVLLALASGVCYGFYLVSTRLASGETTPLQALVFQNVFGTLLLLPQGIITWSAPSGSDLLLLLAMGLISLLCHTLTINAFRHADATTLAPLSYVELLTAATLGYVWFGQSPELNVWIGAAFVASAGLVLIFTRRNAALAKS</sequence>
<dbReference type="EMBL" id="JBEPMB010000004">
    <property type="protein sequence ID" value="MET3614451.1"/>
    <property type="molecule type" value="Genomic_DNA"/>
</dbReference>
<dbReference type="Proteomes" id="UP001549047">
    <property type="component" value="Unassembled WGS sequence"/>
</dbReference>
<evidence type="ECO:0000256" key="2">
    <source>
        <dbReference type="ARBA" id="ARBA00009853"/>
    </source>
</evidence>
<keyword evidence="4 6" id="KW-1133">Transmembrane helix</keyword>
<evidence type="ECO:0000313" key="8">
    <source>
        <dbReference type="EMBL" id="MET3614451.1"/>
    </source>
</evidence>
<comment type="caution">
    <text evidence="8">The sequence shown here is derived from an EMBL/GenBank/DDBJ whole genome shotgun (WGS) entry which is preliminary data.</text>
</comment>
<evidence type="ECO:0000256" key="5">
    <source>
        <dbReference type="ARBA" id="ARBA00023136"/>
    </source>
</evidence>
<feature type="transmembrane region" description="Helical" evidence="6">
    <location>
        <begin position="98"/>
        <end position="116"/>
    </location>
</feature>
<reference evidence="8 9" key="1">
    <citation type="submission" date="2024-06" db="EMBL/GenBank/DDBJ databases">
        <title>Genomic Encyclopedia of Type Strains, Phase IV (KMG-IV): sequencing the most valuable type-strain genomes for metagenomic binning, comparative biology and taxonomic classification.</title>
        <authorList>
            <person name="Goeker M."/>
        </authorList>
    </citation>
    <scope>NUCLEOTIDE SEQUENCE [LARGE SCALE GENOMIC DNA]</scope>
    <source>
        <strain evidence="8 9">DSM 29780</strain>
    </source>
</reference>
<feature type="transmembrane region" description="Helical" evidence="6">
    <location>
        <begin position="176"/>
        <end position="200"/>
    </location>
</feature>
<feature type="transmembrane region" description="Helical" evidence="6">
    <location>
        <begin position="260"/>
        <end position="279"/>
    </location>
</feature>
<feature type="domain" description="EamA" evidence="7">
    <location>
        <begin position="147"/>
        <end position="278"/>
    </location>
</feature>
<name>A0ABV2J140_9HYPH</name>
<feature type="transmembrane region" description="Helical" evidence="6">
    <location>
        <begin position="206"/>
        <end position="227"/>
    </location>
</feature>
<dbReference type="PANTHER" id="PTHR22911">
    <property type="entry name" value="ACYL-MALONYL CONDENSING ENZYME-RELATED"/>
    <property type="match status" value="1"/>
</dbReference>
<comment type="subcellular location">
    <subcellularLocation>
        <location evidence="1">Membrane</location>
        <topology evidence="1">Multi-pass membrane protein</topology>
    </subcellularLocation>
</comment>
<keyword evidence="9" id="KW-1185">Reference proteome</keyword>
<evidence type="ECO:0000259" key="7">
    <source>
        <dbReference type="Pfam" id="PF00892"/>
    </source>
</evidence>
<dbReference type="RefSeq" id="WP_354556957.1">
    <property type="nucleotide sequence ID" value="NZ_JBEPMB010000004.1"/>
</dbReference>
<proteinExistence type="inferred from homology"/>
<dbReference type="Pfam" id="PF00892">
    <property type="entry name" value="EamA"/>
    <property type="match status" value="2"/>
</dbReference>